<sequence length="44" mass="4951">MSLKCDCVYTAPFRLEMGMSTVWASTPTGVLVFEGETKIGLFFW</sequence>
<evidence type="ECO:0000313" key="1">
    <source>
        <dbReference type="EMBL" id="JAH73564.1"/>
    </source>
</evidence>
<reference evidence="1" key="1">
    <citation type="submission" date="2014-11" db="EMBL/GenBank/DDBJ databases">
        <authorList>
            <person name="Amaro Gonzalez C."/>
        </authorList>
    </citation>
    <scope>NUCLEOTIDE SEQUENCE</scope>
</reference>
<name>A0A0E9V617_ANGAN</name>
<dbReference type="EMBL" id="GBXM01035013">
    <property type="protein sequence ID" value="JAH73564.1"/>
    <property type="molecule type" value="Transcribed_RNA"/>
</dbReference>
<reference evidence="1" key="2">
    <citation type="journal article" date="2015" name="Fish Shellfish Immunol.">
        <title>Early steps in the European eel (Anguilla anguilla)-Vibrio vulnificus interaction in the gills: Role of the RtxA13 toxin.</title>
        <authorList>
            <person name="Callol A."/>
            <person name="Pajuelo D."/>
            <person name="Ebbesson L."/>
            <person name="Teles M."/>
            <person name="MacKenzie S."/>
            <person name="Amaro C."/>
        </authorList>
    </citation>
    <scope>NUCLEOTIDE SEQUENCE</scope>
</reference>
<protein>
    <submittedName>
        <fullName evidence="1">Uncharacterized protein</fullName>
    </submittedName>
</protein>
<accession>A0A0E9V617</accession>
<proteinExistence type="predicted"/>
<dbReference type="AlphaFoldDB" id="A0A0E9V617"/>
<organism evidence="1">
    <name type="scientific">Anguilla anguilla</name>
    <name type="common">European freshwater eel</name>
    <name type="synonym">Muraena anguilla</name>
    <dbReference type="NCBI Taxonomy" id="7936"/>
    <lineage>
        <taxon>Eukaryota</taxon>
        <taxon>Metazoa</taxon>
        <taxon>Chordata</taxon>
        <taxon>Craniata</taxon>
        <taxon>Vertebrata</taxon>
        <taxon>Euteleostomi</taxon>
        <taxon>Actinopterygii</taxon>
        <taxon>Neopterygii</taxon>
        <taxon>Teleostei</taxon>
        <taxon>Anguilliformes</taxon>
        <taxon>Anguillidae</taxon>
        <taxon>Anguilla</taxon>
    </lineage>
</organism>